<dbReference type="InterPro" id="IPR007893">
    <property type="entry name" value="Spore_coat_U/FanG"/>
</dbReference>
<accession>A0AAW4GJA0</accession>
<reference evidence="3" key="2">
    <citation type="submission" date="2021-01" db="EMBL/GenBank/DDBJ databases">
        <authorList>
            <person name="Yu Y."/>
        </authorList>
    </citation>
    <scope>NUCLEOTIDE SEQUENCE</scope>
    <source>
        <strain evidence="3">As-5</strain>
        <strain evidence="4">As-6</strain>
    </source>
</reference>
<keyword evidence="5" id="KW-1185">Reference proteome</keyword>
<feature type="signal peptide" evidence="1">
    <location>
        <begin position="1"/>
        <end position="22"/>
    </location>
</feature>
<dbReference type="EMBL" id="JAFFTA010000018">
    <property type="protein sequence ID" value="MBM9914089.1"/>
    <property type="molecule type" value="Genomic_DNA"/>
</dbReference>
<dbReference type="Proteomes" id="UP000749453">
    <property type="component" value="Unassembled WGS sequence"/>
</dbReference>
<evidence type="ECO:0000313" key="4">
    <source>
        <dbReference type="EMBL" id="MBM9939686.1"/>
    </source>
</evidence>
<evidence type="ECO:0000313" key="6">
    <source>
        <dbReference type="Proteomes" id="UP000784064"/>
    </source>
</evidence>
<protein>
    <submittedName>
        <fullName evidence="3">Spore coat U domain-containing protein</fullName>
    </submittedName>
</protein>
<name>A0AAW4GJA0_9GAMM</name>
<feature type="domain" description="Spore coat protein U/FanG" evidence="2">
    <location>
        <begin position="204"/>
        <end position="342"/>
    </location>
</feature>
<reference evidence="5" key="1">
    <citation type="submission" date="2021-01" db="EMBL/GenBank/DDBJ databases">
        <title>Stenotrophomonas maltophilia.</title>
        <authorList>
            <person name="Yu Y."/>
        </authorList>
    </citation>
    <scope>NUCLEOTIDE SEQUENCE [LARGE SCALE GENOMIC DNA]</scope>
    <source>
        <strain evidence="5">As-6</strain>
    </source>
</reference>
<feature type="domain" description="Spore coat protein U/FanG" evidence="2">
    <location>
        <begin position="20"/>
        <end position="165"/>
    </location>
</feature>
<organism evidence="3 6">
    <name type="scientific">Stenotrophomonas lactitubi</name>
    <dbReference type="NCBI Taxonomy" id="2045214"/>
    <lineage>
        <taxon>Bacteria</taxon>
        <taxon>Pseudomonadati</taxon>
        <taxon>Pseudomonadota</taxon>
        <taxon>Gammaproteobacteria</taxon>
        <taxon>Lysobacterales</taxon>
        <taxon>Lysobacteraceae</taxon>
        <taxon>Stenotrophomonas</taxon>
    </lineage>
</organism>
<dbReference type="AlphaFoldDB" id="A0AAW4GJA0"/>
<dbReference type="RefSeq" id="WP_205404011.1">
    <property type="nucleotide sequence ID" value="NZ_JAFFTA010000018.1"/>
</dbReference>
<evidence type="ECO:0000313" key="3">
    <source>
        <dbReference type="EMBL" id="MBM9914089.1"/>
    </source>
</evidence>
<dbReference type="Proteomes" id="UP000784064">
    <property type="component" value="Unassembled WGS sequence"/>
</dbReference>
<evidence type="ECO:0000256" key="1">
    <source>
        <dbReference type="SAM" id="SignalP"/>
    </source>
</evidence>
<proteinExistence type="predicted"/>
<dbReference type="EMBL" id="JAFFTB010000027">
    <property type="protein sequence ID" value="MBM9939686.1"/>
    <property type="molecule type" value="Genomic_DNA"/>
</dbReference>
<feature type="chain" id="PRO_5043644025" evidence="1">
    <location>
        <begin position="23"/>
        <end position="345"/>
    </location>
</feature>
<dbReference type="SMART" id="SM00972">
    <property type="entry name" value="SCPU"/>
    <property type="match status" value="2"/>
</dbReference>
<evidence type="ECO:0000259" key="2">
    <source>
        <dbReference type="Pfam" id="PF05229"/>
    </source>
</evidence>
<comment type="caution">
    <text evidence="3">The sequence shown here is derived from an EMBL/GenBank/DDBJ whole genome shotgun (WGS) entry which is preliminary data.</text>
</comment>
<dbReference type="Pfam" id="PF05229">
    <property type="entry name" value="SCPU"/>
    <property type="match status" value="2"/>
</dbReference>
<dbReference type="PANTHER" id="PTHR37089:SF4">
    <property type="entry name" value="EXPORTED PROTEIN"/>
    <property type="match status" value="1"/>
</dbReference>
<sequence length="345" mass="35487">MRILLLGLLLLAGLIASAPARAAASCTATADALLPFGNVNSGAAGPTSGTLNITVTCTTAALSLLATTGVRVCVGIGNGTGGSTTTPWRTMVNGSGDTLNFQLYNTSNYSQVTGLTPRGVPPAQELTMTYNVPLLTGGSGAQSVQLFAQIPANQVLASGSYSSTFSGASVVLTWAWNEVLLGNATVPATCNGGATGTNTASNAFSFNATATVLPQCGSYLTTTMNFGNVTGGIPANIDQTATLTLTCLKRTAFQVSLDNGQNNPALSSTRRMRTTIGSNNYYLTYELYRDAARSQRWGNTLNVDTFSGVGTGSAQALTIYGRVPPVSGQPPAGTYNDLVQVTITY</sequence>
<keyword evidence="1" id="KW-0732">Signal</keyword>
<gene>
    <name evidence="3" type="ORF">JJW18_11435</name>
    <name evidence="4" type="ORF">JJW19_16195</name>
</gene>
<dbReference type="InterPro" id="IPR053167">
    <property type="entry name" value="Spore_coat_component"/>
</dbReference>
<evidence type="ECO:0000313" key="5">
    <source>
        <dbReference type="Proteomes" id="UP000749453"/>
    </source>
</evidence>
<dbReference type="PANTHER" id="PTHR37089">
    <property type="entry name" value="PROTEIN U-RELATED"/>
    <property type="match status" value="1"/>
</dbReference>